<evidence type="ECO:0008006" key="3">
    <source>
        <dbReference type="Google" id="ProtNLM"/>
    </source>
</evidence>
<reference evidence="1 2" key="1">
    <citation type="journal article" date="2019" name="Int. J. Syst. Evol. Microbiol.">
        <title>The Global Catalogue of Microorganisms (GCM) 10K type strain sequencing project: providing services to taxonomists for standard genome sequencing and annotation.</title>
        <authorList>
            <consortium name="The Broad Institute Genomics Platform"/>
            <consortium name="The Broad Institute Genome Sequencing Center for Infectious Disease"/>
            <person name="Wu L."/>
            <person name="Ma J."/>
        </authorList>
    </citation>
    <scope>NUCLEOTIDE SEQUENCE [LARGE SCALE GENOMIC DNA]</scope>
    <source>
        <strain evidence="1 2">NBRC 111368</strain>
    </source>
</reference>
<organism evidence="1 2">
    <name type="scientific">Halobium palmae</name>
    <dbReference type="NCBI Taxonomy" id="1776492"/>
    <lineage>
        <taxon>Archaea</taxon>
        <taxon>Methanobacteriati</taxon>
        <taxon>Methanobacteriota</taxon>
        <taxon>Stenosarchaea group</taxon>
        <taxon>Halobacteria</taxon>
        <taxon>Halobacteriales</taxon>
        <taxon>Haloferacaceae</taxon>
        <taxon>Halobium</taxon>
    </lineage>
</organism>
<sequence>MGTLGSLEIAEPPGHRSGVALVLEGESSLTKTVDPSSDWEVSLKADNSYIVANTSNILDREEAFHQGHEAIQESLDILSFDNKADLICTDVSDERLIWWEDQGAQHLRIVDNGSVTASTSATATVVDADGNIVDDSSPSTEWHEAMRYFRLAQVTNDLFDAYRNIYLSFERILSHIEPKSNEGEGAWLRRVLGNLPSGIDLGNYTDGSTNPVDDFMQEQYEVRNKIFHAKEGESRLRPQDTEDQETVQDSLENLTRFVIALIRETTPTNRSGGVITYAGFDFMTKWMEEKELELLTHRRYPPLVMNAEHDSDTSEPGLKSLLARANLEEENHTVTNFRNWIRAERIQSWGRPRRRVKTFTLSEVKDNRPLAEINLRELLSLENITVLEVQTGLYLINAGMARYQFPR</sequence>
<accession>A0ABD5RW39</accession>
<evidence type="ECO:0000313" key="1">
    <source>
        <dbReference type="EMBL" id="MFC6723454.1"/>
    </source>
</evidence>
<dbReference type="AlphaFoldDB" id="A0ABD5RW39"/>
<protein>
    <recommendedName>
        <fullName evidence="3">Apea-like HEPN domain-containing protein</fullName>
    </recommendedName>
</protein>
<name>A0ABD5RW39_9EURY</name>
<proteinExistence type="predicted"/>
<keyword evidence="2" id="KW-1185">Reference proteome</keyword>
<comment type="caution">
    <text evidence="1">The sequence shown here is derived from an EMBL/GenBank/DDBJ whole genome shotgun (WGS) entry which is preliminary data.</text>
</comment>
<dbReference type="Proteomes" id="UP001596328">
    <property type="component" value="Unassembled WGS sequence"/>
</dbReference>
<gene>
    <name evidence="1" type="ORF">ACFQE1_03420</name>
</gene>
<evidence type="ECO:0000313" key="2">
    <source>
        <dbReference type="Proteomes" id="UP001596328"/>
    </source>
</evidence>
<dbReference type="EMBL" id="JBHSWU010000018">
    <property type="protein sequence ID" value="MFC6723454.1"/>
    <property type="molecule type" value="Genomic_DNA"/>
</dbReference>